<keyword evidence="1" id="KW-0614">Plasmid</keyword>
<dbReference type="KEGG" id="euz:DVS28_b0571"/>
<accession>A0A346Y764</accession>
<evidence type="ECO:0000313" key="2">
    <source>
        <dbReference type="Proteomes" id="UP000264006"/>
    </source>
</evidence>
<dbReference type="Proteomes" id="UP000264006">
    <property type="component" value="Plasmid pEDY32-46I"/>
</dbReference>
<proteinExistence type="predicted"/>
<gene>
    <name evidence="1" type="ORF">DVS28_b0571</name>
</gene>
<keyword evidence="2" id="KW-1185">Reference proteome</keyword>
<evidence type="ECO:0000313" key="1">
    <source>
        <dbReference type="EMBL" id="AXV10311.1"/>
    </source>
</evidence>
<name>A0A346Y764_9ACTN</name>
<dbReference type="AlphaFoldDB" id="A0A346Y764"/>
<geneLocation type="plasmid" evidence="2">
    <name>pedy32-46i</name>
</geneLocation>
<protein>
    <submittedName>
        <fullName evidence="1">Uncharacterized protein</fullName>
    </submittedName>
</protein>
<reference evidence="1 2" key="1">
    <citation type="submission" date="2018-09" db="EMBL/GenBank/DDBJ databases">
        <title>Complete genome sequence of Euzebya sp. DY32-46 isolated from seawater of Pacific Ocean.</title>
        <authorList>
            <person name="Xu L."/>
            <person name="Wu Y.-H."/>
            <person name="Xu X.-W."/>
        </authorList>
    </citation>
    <scope>NUCLEOTIDE SEQUENCE [LARGE SCALE GENOMIC DNA]</scope>
    <source>
        <strain evidence="1 2">DY32-46</strain>
        <plasmid evidence="2">pedy32-46i</plasmid>
    </source>
</reference>
<organism evidence="1 2">
    <name type="scientific">Euzebya pacifica</name>
    <dbReference type="NCBI Taxonomy" id="1608957"/>
    <lineage>
        <taxon>Bacteria</taxon>
        <taxon>Bacillati</taxon>
        <taxon>Actinomycetota</taxon>
        <taxon>Nitriliruptoria</taxon>
        <taxon>Euzebyales</taxon>
    </lineage>
</organism>
<dbReference type="EMBL" id="CP031166">
    <property type="protein sequence ID" value="AXV10311.1"/>
    <property type="molecule type" value="Genomic_DNA"/>
</dbReference>
<sequence length="333" mass="35354">MHGRVTWDGLTSIAGVEAVRIDRITLSWINDGDALHVIAVGRLPETTPERLLGALGRAGVTTGLADRAGHLHRWLVANLNVVDPSLAVPGDAPSAEVEQVLAHRLGYAGVEAMRSTGRYDPRPHIGPAGIVSFRRLRIAAPPERLVVGTGVHHVAPVFGRGGILDVLESGVLLSQRRRRLLGLPAGFGSSERADRATGKAGRVFVDLSDDPIMPPLALVWSDVVGRLMNRLDFTVVVEDLTPVPLGMIPSSPVEYDPTGRSVAESVIPPQIGIGMGIDIFGPHGPDRIAVRDDVERSDVLACLRAKGIDRLGWSGIDEAVVVNPIAVRAGATV</sequence>